<dbReference type="AlphaFoldDB" id="A0A9P5X7I6"/>
<comment type="caution">
    <text evidence="2">The sequence shown here is derived from an EMBL/GenBank/DDBJ whole genome shotgun (WGS) entry which is preliminary data.</text>
</comment>
<feature type="region of interest" description="Disordered" evidence="1">
    <location>
        <begin position="273"/>
        <end position="298"/>
    </location>
</feature>
<gene>
    <name evidence="2" type="ORF">P691DRAFT_807719</name>
</gene>
<name>A0A9P5X7I6_9AGAR</name>
<dbReference type="Proteomes" id="UP000807342">
    <property type="component" value="Unassembled WGS sequence"/>
</dbReference>
<feature type="compositionally biased region" description="Basic and acidic residues" evidence="1">
    <location>
        <begin position="277"/>
        <end position="288"/>
    </location>
</feature>
<evidence type="ECO:0000313" key="3">
    <source>
        <dbReference type="Proteomes" id="UP000807342"/>
    </source>
</evidence>
<sequence length="361" mass="38550">MAITPPGHLLRLAQSPSTAQPRSFPLLPQTPVVSPISANGAALSLPGTLILPPPSTPLRSPCPTIDPEPTPCRRNPYPTVNPEPTPHHNPYLTGGPGPTPHSPATAIDSGLASSTQEILENPISQDTRASQKTKSISSQAKVRSKKPYYRPAPAPDKPLVSCLDPTQTTDCPPNREESLLIQESSGPSSNHRKSPPTHHPPPIEDRKQYSATAKDQYPTPPSPQITVILTRAPPTPNIVSLEMVQRHICRGLGSTIKEMIIATGPPGVENAPLPGHPEGKDGAGEQKRGTVGGPCGRRAEKEGRTLVGSDSINCIPPLADYRYLRLYLFVSHGVGITQEILARLPSASLGPRPSLHPLIWL</sequence>
<proteinExistence type="predicted"/>
<feature type="compositionally biased region" description="Polar residues" evidence="1">
    <location>
        <begin position="121"/>
        <end position="141"/>
    </location>
</feature>
<feature type="region of interest" description="Disordered" evidence="1">
    <location>
        <begin position="52"/>
        <end position="108"/>
    </location>
</feature>
<feature type="non-terminal residue" evidence="2">
    <location>
        <position position="361"/>
    </location>
</feature>
<evidence type="ECO:0000313" key="2">
    <source>
        <dbReference type="EMBL" id="KAF9444211.1"/>
    </source>
</evidence>
<dbReference type="EMBL" id="MU151394">
    <property type="protein sequence ID" value="KAF9444211.1"/>
    <property type="molecule type" value="Genomic_DNA"/>
</dbReference>
<organism evidence="2 3">
    <name type="scientific">Macrolepiota fuliginosa MF-IS2</name>
    <dbReference type="NCBI Taxonomy" id="1400762"/>
    <lineage>
        <taxon>Eukaryota</taxon>
        <taxon>Fungi</taxon>
        <taxon>Dikarya</taxon>
        <taxon>Basidiomycota</taxon>
        <taxon>Agaricomycotina</taxon>
        <taxon>Agaricomycetes</taxon>
        <taxon>Agaricomycetidae</taxon>
        <taxon>Agaricales</taxon>
        <taxon>Agaricineae</taxon>
        <taxon>Agaricaceae</taxon>
        <taxon>Macrolepiota</taxon>
    </lineage>
</organism>
<evidence type="ECO:0000256" key="1">
    <source>
        <dbReference type="SAM" id="MobiDB-lite"/>
    </source>
</evidence>
<accession>A0A9P5X7I6</accession>
<feature type="region of interest" description="Disordered" evidence="1">
    <location>
        <begin position="121"/>
        <end position="226"/>
    </location>
</feature>
<protein>
    <submittedName>
        <fullName evidence="2">Uncharacterized protein</fullName>
    </submittedName>
</protein>
<reference evidence="2" key="1">
    <citation type="submission" date="2020-11" db="EMBL/GenBank/DDBJ databases">
        <authorList>
            <consortium name="DOE Joint Genome Institute"/>
            <person name="Ahrendt S."/>
            <person name="Riley R."/>
            <person name="Andreopoulos W."/>
            <person name="Labutti K."/>
            <person name="Pangilinan J."/>
            <person name="Ruiz-Duenas F.J."/>
            <person name="Barrasa J.M."/>
            <person name="Sanchez-Garcia M."/>
            <person name="Camarero S."/>
            <person name="Miyauchi S."/>
            <person name="Serrano A."/>
            <person name="Linde D."/>
            <person name="Babiker R."/>
            <person name="Drula E."/>
            <person name="Ayuso-Fernandez I."/>
            <person name="Pacheco R."/>
            <person name="Padilla G."/>
            <person name="Ferreira P."/>
            <person name="Barriuso J."/>
            <person name="Kellner H."/>
            <person name="Castanera R."/>
            <person name="Alfaro M."/>
            <person name="Ramirez L."/>
            <person name="Pisabarro A.G."/>
            <person name="Kuo A."/>
            <person name="Tritt A."/>
            <person name="Lipzen A."/>
            <person name="He G."/>
            <person name="Yan M."/>
            <person name="Ng V."/>
            <person name="Cullen D."/>
            <person name="Martin F."/>
            <person name="Rosso M.-N."/>
            <person name="Henrissat B."/>
            <person name="Hibbett D."/>
            <person name="Martinez A.T."/>
            <person name="Grigoriev I.V."/>
        </authorList>
    </citation>
    <scope>NUCLEOTIDE SEQUENCE</scope>
    <source>
        <strain evidence="2">MF-IS2</strain>
    </source>
</reference>
<keyword evidence="3" id="KW-1185">Reference proteome</keyword>